<organism evidence="5 6">
    <name type="scientific">Paracraurococcus lichenis</name>
    <dbReference type="NCBI Taxonomy" id="3064888"/>
    <lineage>
        <taxon>Bacteria</taxon>
        <taxon>Pseudomonadati</taxon>
        <taxon>Pseudomonadota</taxon>
        <taxon>Alphaproteobacteria</taxon>
        <taxon>Acetobacterales</taxon>
        <taxon>Roseomonadaceae</taxon>
        <taxon>Paracraurococcus</taxon>
    </lineage>
</organism>
<dbReference type="EMBL" id="JAUTWS010000006">
    <property type="protein sequence ID" value="MDO9708213.1"/>
    <property type="molecule type" value="Genomic_DNA"/>
</dbReference>
<feature type="DNA-binding region" description="OmpR/PhoB-type" evidence="2">
    <location>
        <begin position="4"/>
        <end position="101"/>
    </location>
</feature>
<name>A0ABT9DWG4_9PROT</name>
<dbReference type="Proteomes" id="UP001243009">
    <property type="component" value="Unassembled WGS sequence"/>
</dbReference>
<dbReference type="Gene3D" id="1.10.10.10">
    <property type="entry name" value="Winged helix-like DNA-binding domain superfamily/Winged helix DNA-binding domain"/>
    <property type="match status" value="1"/>
</dbReference>
<dbReference type="CDD" id="cd00383">
    <property type="entry name" value="trans_reg_C"/>
    <property type="match status" value="1"/>
</dbReference>
<dbReference type="Pfam" id="PF00211">
    <property type="entry name" value="Guanylate_cyc"/>
    <property type="match status" value="1"/>
</dbReference>
<proteinExistence type="predicted"/>
<sequence length="312" mass="32887">MTRRRVYRFGAFVLDPAGEALLAAGGGRVPLRPRAFALLRLLLENAGCVVTREDILAALWPRVFVTDDSITQCVHDIRRALGPGAVGALRTVHRRGYLLAADVVEKAPQPRTEPVPGARRSTLSLMVSDVRGFTSLCERLAPAALARITAAYFDALTGELRSAGATVVRCVGDTVVAYWGGPDDDPRHAAHACRGVLRAHAATEQLVGQFAERGWPPMPTTFGVHTGRAVVSEAGPAGRAVLGAAVNLTVRIEALNKRHGTAILVSDATRAAAGAAFVFRQVGLVADDAEGSVPAYALLGRRSAAAARPDLP</sequence>
<comment type="caution">
    <text evidence="5">The sequence shown here is derived from an EMBL/GenBank/DDBJ whole genome shotgun (WGS) entry which is preliminary data.</text>
</comment>
<dbReference type="CDD" id="cd07302">
    <property type="entry name" value="CHD"/>
    <property type="match status" value="1"/>
</dbReference>
<dbReference type="PANTHER" id="PTHR43081:SF1">
    <property type="entry name" value="ADENYLATE CYCLASE, TERMINAL-DIFFERENTIATION SPECIFIC"/>
    <property type="match status" value="1"/>
</dbReference>
<dbReference type="SUPFAM" id="SSF46894">
    <property type="entry name" value="C-terminal effector domain of the bipartite response regulators"/>
    <property type="match status" value="1"/>
</dbReference>
<dbReference type="SUPFAM" id="SSF55073">
    <property type="entry name" value="Nucleotide cyclase"/>
    <property type="match status" value="1"/>
</dbReference>
<protein>
    <submittedName>
        <fullName evidence="5">Winged helix-turn-helix domain-containing protein</fullName>
    </submittedName>
</protein>
<reference evidence="5 6" key="1">
    <citation type="submission" date="2023-08" db="EMBL/GenBank/DDBJ databases">
        <title>The draft genome sequence of Paracraurococcus sp. LOR1-02.</title>
        <authorList>
            <person name="Kingkaew E."/>
            <person name="Tanasupawat S."/>
        </authorList>
    </citation>
    <scope>NUCLEOTIDE SEQUENCE [LARGE SCALE GENOMIC DNA]</scope>
    <source>
        <strain evidence="5 6">LOR1-02</strain>
    </source>
</reference>
<feature type="domain" description="OmpR/PhoB-type" evidence="4">
    <location>
        <begin position="4"/>
        <end position="101"/>
    </location>
</feature>
<dbReference type="InterPro" id="IPR029787">
    <property type="entry name" value="Nucleotide_cyclase"/>
</dbReference>
<dbReference type="RefSeq" id="WP_305103084.1">
    <property type="nucleotide sequence ID" value="NZ_JAUTWS010000006.1"/>
</dbReference>
<feature type="domain" description="Guanylate cyclase" evidence="3">
    <location>
        <begin position="124"/>
        <end position="253"/>
    </location>
</feature>
<gene>
    <name evidence="5" type="ORF">Q7A36_07660</name>
</gene>
<dbReference type="PANTHER" id="PTHR43081">
    <property type="entry name" value="ADENYLATE CYCLASE, TERMINAL-DIFFERENTIATION SPECIFIC-RELATED"/>
    <property type="match status" value="1"/>
</dbReference>
<evidence type="ECO:0000256" key="1">
    <source>
        <dbReference type="ARBA" id="ARBA00023125"/>
    </source>
</evidence>
<evidence type="ECO:0000259" key="4">
    <source>
        <dbReference type="PROSITE" id="PS51755"/>
    </source>
</evidence>
<dbReference type="SMART" id="SM00862">
    <property type="entry name" value="Trans_reg_C"/>
    <property type="match status" value="1"/>
</dbReference>
<evidence type="ECO:0000259" key="3">
    <source>
        <dbReference type="PROSITE" id="PS50125"/>
    </source>
</evidence>
<keyword evidence="1 2" id="KW-0238">DNA-binding</keyword>
<dbReference type="PROSITE" id="PS50125">
    <property type="entry name" value="GUANYLATE_CYCLASE_2"/>
    <property type="match status" value="1"/>
</dbReference>
<dbReference type="InterPro" id="IPR001054">
    <property type="entry name" value="A/G_cyclase"/>
</dbReference>
<evidence type="ECO:0000256" key="2">
    <source>
        <dbReference type="PROSITE-ProRule" id="PRU01091"/>
    </source>
</evidence>
<dbReference type="InterPro" id="IPR036388">
    <property type="entry name" value="WH-like_DNA-bd_sf"/>
</dbReference>
<accession>A0ABT9DWG4</accession>
<dbReference type="Pfam" id="PF00486">
    <property type="entry name" value="Trans_reg_C"/>
    <property type="match status" value="1"/>
</dbReference>
<dbReference type="InterPro" id="IPR016032">
    <property type="entry name" value="Sig_transdc_resp-reg_C-effctor"/>
</dbReference>
<keyword evidence="6" id="KW-1185">Reference proteome</keyword>
<dbReference type="InterPro" id="IPR001867">
    <property type="entry name" value="OmpR/PhoB-type_DNA-bd"/>
</dbReference>
<evidence type="ECO:0000313" key="6">
    <source>
        <dbReference type="Proteomes" id="UP001243009"/>
    </source>
</evidence>
<evidence type="ECO:0000313" key="5">
    <source>
        <dbReference type="EMBL" id="MDO9708213.1"/>
    </source>
</evidence>
<dbReference type="PROSITE" id="PS51755">
    <property type="entry name" value="OMPR_PHOB"/>
    <property type="match status" value="1"/>
</dbReference>
<dbReference type="Gene3D" id="3.30.70.1230">
    <property type="entry name" value="Nucleotide cyclase"/>
    <property type="match status" value="1"/>
</dbReference>
<dbReference type="InterPro" id="IPR050697">
    <property type="entry name" value="Adenylyl/Guanylyl_Cyclase_3/4"/>
</dbReference>
<dbReference type="SMART" id="SM00044">
    <property type="entry name" value="CYCc"/>
    <property type="match status" value="1"/>
</dbReference>